<dbReference type="GO" id="GO:0015481">
    <property type="term" value="F:maltose transporting porin activity"/>
    <property type="evidence" value="ECO:0007669"/>
    <property type="project" value="InterPro"/>
</dbReference>
<evidence type="ECO:0000256" key="3">
    <source>
        <dbReference type="ARBA" id="ARBA00022448"/>
    </source>
</evidence>
<keyword evidence="4 13" id="KW-1134">Transmembrane beta strand</keyword>
<dbReference type="CDD" id="cd01346">
    <property type="entry name" value="Maltoporin-like"/>
    <property type="match status" value="1"/>
</dbReference>
<evidence type="ECO:0000256" key="11">
    <source>
        <dbReference type="ARBA" id="ARBA00023237"/>
    </source>
</evidence>
<dbReference type="AlphaFoldDB" id="D4BKU6"/>
<evidence type="ECO:0000313" key="14">
    <source>
        <dbReference type="EMBL" id="EFE05522.1"/>
    </source>
</evidence>
<feature type="site" description="Greasy slide, important in sugar transport" evidence="13">
    <location>
        <position position="258"/>
    </location>
</feature>
<dbReference type="Gene3D" id="2.40.170.10">
    <property type="entry name" value="Porin, LamB type"/>
    <property type="match status" value="1"/>
</dbReference>
<comment type="subunit">
    <text evidence="13">Homotrimer formed of three 18-stranded antiparallel beta-barrels, containing three independent channels.</text>
</comment>
<dbReference type="EMBL" id="ABWL02000036">
    <property type="protein sequence ID" value="EFE05522.1"/>
    <property type="molecule type" value="Genomic_DNA"/>
</dbReference>
<feature type="site" description="Greasy slide, important in sugar transport" evidence="13">
    <location>
        <position position="395"/>
    </location>
</feature>
<name>D4BKU6_9ENTR</name>
<dbReference type="InterPro" id="IPR023738">
    <property type="entry name" value="Maltoporin"/>
</dbReference>
<evidence type="ECO:0000256" key="4">
    <source>
        <dbReference type="ARBA" id="ARBA00022452"/>
    </source>
</evidence>
<comment type="function">
    <text evidence="13">Involved in the transport of maltose and maltodextrins.</text>
</comment>
<dbReference type="SUPFAM" id="SSF56935">
    <property type="entry name" value="Porins"/>
    <property type="match status" value="1"/>
</dbReference>
<evidence type="ECO:0000256" key="12">
    <source>
        <dbReference type="ARBA" id="ARBA00050956"/>
    </source>
</evidence>
<organism evidence="14 15">
    <name type="scientific">Citrobacter youngae ATCC 29220</name>
    <dbReference type="NCBI Taxonomy" id="500640"/>
    <lineage>
        <taxon>Bacteria</taxon>
        <taxon>Pseudomonadati</taxon>
        <taxon>Pseudomonadota</taxon>
        <taxon>Gammaproteobacteria</taxon>
        <taxon>Enterobacterales</taxon>
        <taxon>Enterobacteriaceae</taxon>
        <taxon>Citrobacter</taxon>
        <taxon>Citrobacter freundii complex</taxon>
    </lineage>
</organism>
<feature type="chain" id="PRO_5009009455" description="Maltoporin" evidence="13">
    <location>
        <begin position="32"/>
        <end position="454"/>
    </location>
</feature>
<feature type="site" description="Greasy slide, important in sugar transport" evidence="13">
    <location>
        <position position="105"/>
    </location>
</feature>
<dbReference type="Pfam" id="PF02264">
    <property type="entry name" value="LamB"/>
    <property type="match status" value="1"/>
</dbReference>
<keyword evidence="8 13" id="KW-0406">Ion transport</keyword>
<dbReference type="Proteomes" id="UP000003880">
    <property type="component" value="Unassembled WGS sequence"/>
</dbReference>
<dbReference type="eggNOG" id="COG4580">
    <property type="taxonomic scope" value="Bacteria"/>
</dbReference>
<gene>
    <name evidence="13 14" type="primary">lamB</name>
    <name evidence="14" type="ORF">CIT292_11176</name>
</gene>
<dbReference type="InterPro" id="IPR036998">
    <property type="entry name" value="Porin_LamB_sf"/>
</dbReference>
<feature type="site" description="Important in sugar transport" evidence="13">
    <location>
        <position position="149"/>
    </location>
</feature>
<dbReference type="PANTHER" id="PTHR38762">
    <property type="entry name" value="CRYPTIC OUTER MEMBRANE PORIN BGLH-RELATED"/>
    <property type="match status" value="1"/>
</dbReference>
<dbReference type="GO" id="GO:0009279">
    <property type="term" value="C:cell outer membrane"/>
    <property type="evidence" value="ECO:0007669"/>
    <property type="project" value="UniProtKB-SubCell"/>
</dbReference>
<evidence type="ECO:0000313" key="15">
    <source>
        <dbReference type="Proteomes" id="UP000003880"/>
    </source>
</evidence>
<dbReference type="HAMAP" id="MF_01301">
    <property type="entry name" value="LamB"/>
    <property type="match status" value="1"/>
</dbReference>
<evidence type="ECO:0000256" key="10">
    <source>
        <dbReference type="ARBA" id="ARBA00023136"/>
    </source>
</evidence>
<feature type="site" description="Greasy slide, important in sugar transport" evidence="13">
    <location>
        <position position="37"/>
    </location>
</feature>
<evidence type="ECO:0000256" key="8">
    <source>
        <dbReference type="ARBA" id="ARBA00023065"/>
    </source>
</evidence>
<proteinExistence type="evidence at transcript level"/>
<dbReference type="FunFam" id="2.40.170.10:FF:000001">
    <property type="entry name" value="Maltoporin"/>
    <property type="match status" value="1"/>
</dbReference>
<dbReference type="GO" id="GO:0046930">
    <property type="term" value="C:pore complex"/>
    <property type="evidence" value="ECO:0007669"/>
    <property type="project" value="UniProtKB-KW"/>
</dbReference>
<keyword evidence="7 13" id="KW-0732">Signal</keyword>
<keyword evidence="11 13" id="KW-0998">Cell outer membrane</keyword>
<reference evidence="14 15" key="1">
    <citation type="submission" date="2010-02" db="EMBL/GenBank/DDBJ databases">
        <authorList>
            <person name="Weinstock G."/>
            <person name="Sodergren E."/>
            <person name="Clifton S."/>
            <person name="Fulton L."/>
            <person name="Fulton B."/>
            <person name="Courtney L."/>
            <person name="Fronick C."/>
            <person name="Harrison M."/>
            <person name="Strong C."/>
            <person name="Farmer C."/>
            <person name="Delahaunty K."/>
            <person name="Markovic C."/>
            <person name="Hall O."/>
            <person name="Minx P."/>
            <person name="Tomlinson C."/>
            <person name="Mitreva M."/>
            <person name="Nelson J."/>
            <person name="Hou S."/>
            <person name="Wollam A."/>
            <person name="Pepin K.H."/>
            <person name="Johnson M."/>
            <person name="Bhonagiri V."/>
            <person name="Zhang X."/>
            <person name="Suruliraj S."/>
            <person name="Warren W."/>
            <person name="Chinwalla A."/>
            <person name="Mardis E.R."/>
            <person name="Wilson R.K."/>
        </authorList>
    </citation>
    <scope>NUCLEOTIDE SEQUENCE [LARGE SCALE GENOMIC DNA]</scope>
    <source>
        <strain evidence="14 15">ATCC 29220</strain>
    </source>
</reference>
<keyword evidence="9 13" id="KW-0626">Porin</keyword>
<dbReference type="GO" id="GO:0042958">
    <property type="term" value="F:maltodextrin transmembrane transporter activity"/>
    <property type="evidence" value="ECO:0007669"/>
    <property type="project" value="InterPro"/>
</dbReference>
<feature type="site" description="Greasy slide, important in sugar transport" evidence="13">
    <location>
        <position position="72"/>
    </location>
</feature>
<keyword evidence="6 13" id="KW-0812">Transmembrane</keyword>
<keyword evidence="5 13" id="KW-0762">Sugar transport</keyword>
<feature type="site" description="Greasy slide, important in sugar transport" evidence="13">
    <location>
        <position position="453"/>
    </location>
</feature>
<keyword evidence="3 13" id="KW-0813">Transport</keyword>
<dbReference type="InterPro" id="IPR003192">
    <property type="entry name" value="Porin_LamB"/>
</dbReference>
<comment type="similarity">
    <text evidence="2 13">Belongs to the porin LamB (TC 1.B.3) family.</text>
</comment>
<dbReference type="InterPro" id="IPR050286">
    <property type="entry name" value="G_neg_Bact_CarbUptk_Porin"/>
</dbReference>
<dbReference type="NCBIfam" id="NF006860">
    <property type="entry name" value="PRK09360.1"/>
    <property type="match status" value="1"/>
</dbReference>
<evidence type="ECO:0000256" key="5">
    <source>
        <dbReference type="ARBA" id="ARBA00022597"/>
    </source>
</evidence>
<evidence type="ECO:0000256" key="9">
    <source>
        <dbReference type="ARBA" id="ARBA00023114"/>
    </source>
</evidence>
<sequence precursor="true">MISGDRTMITLRKLPLAVAVAAGIMSVQAMAVDFHGYARSGIGWTGSGGEQQCFQATGAQSKYRLGNECETYAEIKLGQEVWKEGDKSFYFDTNVAYSVAQQNDWEGTDPAFREANVQGKNLIEWLPGSTIWAGKRFYQRHDVHMIDFYYWDISGPGAGIENIDLGFGKLSLAASRSQEAGGSYAFSSQNIYDRTKDTANDVFDVRLAQLATNTDGMLELGVDYGRANTTDDYSLADGASKDGWMFTAEHTQSMLKGYNKFVVQYATDSMTTQGKGLNQGSYGSSTGVDDNGNKVANNFINNNGSLVRILDHGAISLGDKWDLMYVGMYQNLDMDNDLGTEWYTVGIRPMYKWTPIMSTLMEVGYDNVKSQQTGDRNSQYKITLAQQWQAGDSIWSRPAIRVFATYAKWDEEWGYVKNGNDVTKYAAATNSGISTTSRGDSDEWSFGAQMEIWW</sequence>
<dbReference type="GO" id="GO:0006811">
    <property type="term" value="P:monoatomic ion transport"/>
    <property type="evidence" value="ECO:0007669"/>
    <property type="project" value="UniProtKB-KW"/>
</dbReference>
<comment type="catalytic activity">
    <reaction evidence="12 13">
        <text>beta-maltose(in) = beta-maltose(out)</text>
        <dbReference type="Rhea" id="RHEA:29731"/>
        <dbReference type="ChEBI" id="CHEBI:18147"/>
    </reaction>
</comment>
<feature type="signal peptide" evidence="13">
    <location>
        <begin position="1"/>
        <end position="31"/>
    </location>
</feature>
<comment type="induction">
    <text evidence="13">By maltose.</text>
</comment>
<dbReference type="HOGENOM" id="CLU_032473_4_1_6"/>
<keyword evidence="10 13" id="KW-0472">Membrane</keyword>
<evidence type="ECO:0000256" key="7">
    <source>
        <dbReference type="ARBA" id="ARBA00022729"/>
    </source>
</evidence>
<evidence type="ECO:0000256" key="6">
    <source>
        <dbReference type="ARBA" id="ARBA00022692"/>
    </source>
</evidence>
<evidence type="ECO:0000256" key="1">
    <source>
        <dbReference type="ARBA" id="ARBA00004571"/>
    </source>
</evidence>
<evidence type="ECO:0000256" key="13">
    <source>
        <dbReference type="HAMAP-Rule" id="MF_01301"/>
    </source>
</evidence>
<comment type="subcellular location">
    <subcellularLocation>
        <location evidence="1 13">Cell outer membrane</location>
        <topology evidence="1 13">Multi-pass membrane protein</topology>
    </subcellularLocation>
</comment>
<protein>
    <recommendedName>
        <fullName evidence="13">Maltoporin</fullName>
    </recommendedName>
    <alternativeName>
        <fullName evidence="13">Maltose-inducible porin</fullName>
    </alternativeName>
</protein>
<accession>D4BKU6</accession>
<dbReference type="PANTHER" id="PTHR38762:SF1">
    <property type="entry name" value="CRYPTIC OUTER MEMBRANE PORIN BGLH-RELATED"/>
    <property type="match status" value="1"/>
</dbReference>
<comment type="caution">
    <text evidence="14">The sequence shown here is derived from an EMBL/GenBank/DDBJ whole genome shotgun (WGS) entry which is preliminary data.</text>
</comment>
<evidence type="ECO:0000256" key="2">
    <source>
        <dbReference type="ARBA" id="ARBA00007055"/>
    </source>
</evidence>